<reference evidence="2 3" key="1">
    <citation type="submission" date="2021-06" db="EMBL/GenBank/DDBJ databases">
        <title>Caerostris extrusa draft genome.</title>
        <authorList>
            <person name="Kono N."/>
            <person name="Arakawa K."/>
        </authorList>
    </citation>
    <scope>NUCLEOTIDE SEQUENCE [LARGE SCALE GENOMIC DNA]</scope>
</reference>
<feature type="region of interest" description="Disordered" evidence="1">
    <location>
        <begin position="215"/>
        <end position="237"/>
    </location>
</feature>
<evidence type="ECO:0000313" key="2">
    <source>
        <dbReference type="EMBL" id="GIY06886.1"/>
    </source>
</evidence>
<organism evidence="2 3">
    <name type="scientific">Caerostris extrusa</name>
    <name type="common">Bark spider</name>
    <name type="synonym">Caerostris bankana</name>
    <dbReference type="NCBI Taxonomy" id="172846"/>
    <lineage>
        <taxon>Eukaryota</taxon>
        <taxon>Metazoa</taxon>
        <taxon>Ecdysozoa</taxon>
        <taxon>Arthropoda</taxon>
        <taxon>Chelicerata</taxon>
        <taxon>Arachnida</taxon>
        <taxon>Araneae</taxon>
        <taxon>Araneomorphae</taxon>
        <taxon>Entelegynae</taxon>
        <taxon>Araneoidea</taxon>
        <taxon>Araneidae</taxon>
        <taxon>Caerostris</taxon>
    </lineage>
</organism>
<keyword evidence="3" id="KW-1185">Reference proteome</keyword>
<accession>A0AAV4QD68</accession>
<evidence type="ECO:0000256" key="1">
    <source>
        <dbReference type="SAM" id="MobiDB-lite"/>
    </source>
</evidence>
<gene>
    <name evidence="2" type="ORF">CEXT_251301</name>
</gene>
<evidence type="ECO:0000313" key="3">
    <source>
        <dbReference type="Proteomes" id="UP001054945"/>
    </source>
</evidence>
<dbReference type="EMBL" id="BPLR01006011">
    <property type="protein sequence ID" value="GIY06886.1"/>
    <property type="molecule type" value="Genomic_DNA"/>
</dbReference>
<comment type="caution">
    <text evidence="2">The sequence shown here is derived from an EMBL/GenBank/DDBJ whole genome shotgun (WGS) entry which is preliminary data.</text>
</comment>
<dbReference type="Proteomes" id="UP001054945">
    <property type="component" value="Unassembled WGS sequence"/>
</dbReference>
<protein>
    <submittedName>
        <fullName evidence="2">Uncharacterized protein</fullName>
    </submittedName>
</protein>
<sequence>MHLDIACFIGKFPFSVRYFPLRHAPASSCDVTGVGNVPFCGRRLLFLPRPRRHYYFLKTTPLTNFENFQEMLQKISKSSIYLNTEFMRGHLTVLISAMIIAVCVCRVMSDPFLDKNVHVGIFPIKSAKDCYLNANAVRRPESQKVNTTFNITLSGNTVLPKGFLRGLIVGQLCIDDPQTEVLEDGAFEGVLHLERIAVQISSMQEFSGKRMVTFGVQPGPLPGPERSRSPHHHHQAG</sequence>
<proteinExistence type="predicted"/>
<name>A0AAV4QD68_CAEEX</name>
<dbReference type="AlphaFoldDB" id="A0AAV4QD68"/>